<evidence type="ECO:0000313" key="2">
    <source>
        <dbReference type="Proteomes" id="UP001062443"/>
    </source>
</evidence>
<dbReference type="EMBL" id="BAQB01000011">
    <property type="protein sequence ID" value="GBR46199.1"/>
    <property type="molecule type" value="Genomic_DNA"/>
</dbReference>
<proteinExistence type="predicted"/>
<reference evidence="1" key="1">
    <citation type="submission" date="2013-04" db="EMBL/GenBank/DDBJ databases">
        <title>The genome sequencing project of 58 acetic acid bacteria.</title>
        <authorList>
            <person name="Okamoto-Kainuma A."/>
            <person name="Ishikawa M."/>
            <person name="Umino S."/>
            <person name="Koizumi Y."/>
            <person name="Shiwa Y."/>
            <person name="Yoshikawa H."/>
            <person name="Matsutani M."/>
            <person name="Matsushita K."/>
        </authorList>
    </citation>
    <scope>NUCLEOTIDE SEQUENCE</scope>
    <source>
        <strain evidence="1">NBRC 106556</strain>
    </source>
</reference>
<organism evidence="1 2">
    <name type="scientific">Neokomagataea tanensis NBRC 106556</name>
    <dbReference type="NCBI Taxonomy" id="1223519"/>
    <lineage>
        <taxon>Bacteria</taxon>
        <taxon>Pseudomonadati</taxon>
        <taxon>Pseudomonadota</taxon>
        <taxon>Alphaproteobacteria</taxon>
        <taxon>Acetobacterales</taxon>
        <taxon>Acetobacteraceae</taxon>
        <taxon>Neokomagataea</taxon>
    </lineage>
</organism>
<accession>A0ABQ0QIR2</accession>
<name>A0ABQ0QIR2_9PROT</name>
<evidence type="ECO:0008006" key="3">
    <source>
        <dbReference type="Google" id="ProtNLM"/>
    </source>
</evidence>
<comment type="caution">
    <text evidence="1">The sequence shown here is derived from an EMBL/GenBank/DDBJ whole genome shotgun (WGS) entry which is preliminary data.</text>
</comment>
<dbReference type="Proteomes" id="UP001062443">
    <property type="component" value="Unassembled WGS sequence"/>
</dbReference>
<gene>
    <name evidence="1" type="ORF">AA106556_1030</name>
</gene>
<protein>
    <recommendedName>
        <fullName evidence="3">Flagellar assembly protein FliH</fullName>
    </recommendedName>
</protein>
<keyword evidence="2" id="KW-1185">Reference proteome</keyword>
<sequence>MMSSAHISLFLEDFDPPIIVEDDGVRAASEVEETPVKHFTEEEYATARQEGFEDGVRFGREHAAAEHELQRCAFERSLKACIASIQAEVHEHLSETVGQAALTLVEMTARLFPALLAEYGAEERRLVMERLLPLLKNVSNVECSMPVGEGALLQALCEQQGIEFLKCTESDALASGDFKVSWQSGEAVRDGQGVLQSLQHILNNRLRKIGE</sequence>
<evidence type="ECO:0000313" key="1">
    <source>
        <dbReference type="EMBL" id="GBR46199.1"/>
    </source>
</evidence>
<dbReference type="RefSeq" id="WP_157070928.1">
    <property type="nucleotide sequence ID" value="NZ_BAQB01000011.1"/>
</dbReference>